<dbReference type="PANTHER" id="PTHR11895:SF151">
    <property type="entry name" value="GLUTAMYL-TRNA(GLN) AMIDOTRANSFERASE SUBUNIT A"/>
    <property type="match status" value="1"/>
</dbReference>
<name>A0A382P7K0_9ZZZZ</name>
<gene>
    <name evidence="3" type="ORF">METZ01_LOCUS320756</name>
</gene>
<proteinExistence type="predicted"/>
<evidence type="ECO:0000259" key="2">
    <source>
        <dbReference type="PROSITE" id="PS50972"/>
    </source>
</evidence>
<sequence length="305" mass="31439">MLSELTAHEALDGLIAGDLTSVELTRSVLDRIDVTEPQINAYISVDADGALDAAARVDRQRQAGEDPGPLAGIPLAIKDVLCVRGGRTTCGSGILADYVAPYDATAVARVRDAGAVFLGKTNMDEFAMGSSTENSHFGPTRNPIDPERVPGGSSGGSAAAVAAREATLALGSDTGGSVRQPAGYCGVVGLKPTYGRVSRYGLVAFASSLDQVGPVTRDTEDAALLLGVVAGHDPRDATSVDRQVPDYRAKLNEGVEGLRVGLAREFFADGLDAEIRAATEGAAEHLREAGAELVDVSLPVAGNPD</sequence>
<feature type="non-terminal residue" evidence="3">
    <location>
        <position position="305"/>
    </location>
</feature>
<dbReference type="InterPro" id="IPR036928">
    <property type="entry name" value="AS_sf"/>
</dbReference>
<reference evidence="3" key="1">
    <citation type="submission" date="2018-05" db="EMBL/GenBank/DDBJ databases">
        <authorList>
            <person name="Lanie J.A."/>
            <person name="Ng W.-L."/>
            <person name="Kazmierczak K.M."/>
            <person name="Andrzejewski T.M."/>
            <person name="Davidsen T.M."/>
            <person name="Wayne K.J."/>
            <person name="Tettelin H."/>
            <person name="Glass J.I."/>
            <person name="Rusch D."/>
            <person name="Podicherti R."/>
            <person name="Tsui H.-C.T."/>
            <person name="Winkler M.E."/>
        </authorList>
    </citation>
    <scope>NUCLEOTIDE SEQUENCE</scope>
</reference>
<dbReference type="InterPro" id="IPR000120">
    <property type="entry name" value="Amidase"/>
</dbReference>
<dbReference type="GO" id="GO:0003824">
    <property type="term" value="F:catalytic activity"/>
    <property type="evidence" value="ECO:0007669"/>
    <property type="project" value="InterPro"/>
</dbReference>
<dbReference type="GO" id="GO:0042558">
    <property type="term" value="P:pteridine-containing compound metabolic process"/>
    <property type="evidence" value="ECO:0007669"/>
    <property type="project" value="InterPro"/>
</dbReference>
<dbReference type="Gene3D" id="3.90.1300.10">
    <property type="entry name" value="Amidase signature (AS) domain"/>
    <property type="match status" value="1"/>
</dbReference>
<evidence type="ECO:0000313" key="3">
    <source>
        <dbReference type="EMBL" id="SVC67902.1"/>
    </source>
</evidence>
<dbReference type="SUPFAM" id="SSF75304">
    <property type="entry name" value="Amidase signature (AS) enzymes"/>
    <property type="match status" value="1"/>
</dbReference>
<feature type="domain" description="Pterin-binding" evidence="2">
    <location>
        <begin position="253"/>
        <end position="305"/>
    </location>
</feature>
<evidence type="ECO:0000256" key="1">
    <source>
        <dbReference type="SAM" id="MobiDB-lite"/>
    </source>
</evidence>
<protein>
    <recommendedName>
        <fullName evidence="2">Pterin-binding domain-containing protein</fullName>
    </recommendedName>
</protein>
<dbReference type="InterPro" id="IPR000489">
    <property type="entry name" value="Pterin-binding_dom"/>
</dbReference>
<dbReference type="Pfam" id="PF01425">
    <property type="entry name" value="Amidase"/>
    <property type="match status" value="1"/>
</dbReference>
<dbReference type="EMBL" id="UINC01104615">
    <property type="protein sequence ID" value="SVC67902.1"/>
    <property type="molecule type" value="Genomic_DNA"/>
</dbReference>
<feature type="region of interest" description="Disordered" evidence="1">
    <location>
        <begin position="132"/>
        <end position="157"/>
    </location>
</feature>
<organism evidence="3">
    <name type="scientific">marine metagenome</name>
    <dbReference type="NCBI Taxonomy" id="408172"/>
    <lineage>
        <taxon>unclassified sequences</taxon>
        <taxon>metagenomes</taxon>
        <taxon>ecological metagenomes</taxon>
    </lineage>
</organism>
<dbReference type="InterPro" id="IPR023631">
    <property type="entry name" value="Amidase_dom"/>
</dbReference>
<dbReference type="PROSITE" id="PS50972">
    <property type="entry name" value="PTERIN_BINDING"/>
    <property type="match status" value="1"/>
</dbReference>
<dbReference type="PROSITE" id="PS00571">
    <property type="entry name" value="AMIDASES"/>
    <property type="match status" value="1"/>
</dbReference>
<accession>A0A382P7K0</accession>
<dbReference type="InterPro" id="IPR020556">
    <property type="entry name" value="Amidase_CS"/>
</dbReference>
<dbReference type="AlphaFoldDB" id="A0A382P7K0"/>
<dbReference type="PANTHER" id="PTHR11895">
    <property type="entry name" value="TRANSAMIDASE"/>
    <property type="match status" value="1"/>
</dbReference>